<dbReference type="GO" id="GO:0004674">
    <property type="term" value="F:protein serine/threonine kinase activity"/>
    <property type="evidence" value="ECO:0007669"/>
    <property type="project" value="UniProtKB-KW"/>
</dbReference>
<comment type="caution">
    <text evidence="7">The sequence shown here is derived from an EMBL/GenBank/DDBJ whole genome shotgun (WGS) entry which is preliminary data.</text>
</comment>
<dbReference type="Gene3D" id="1.10.510.10">
    <property type="entry name" value="Transferase(Phosphotransferase) domain 1"/>
    <property type="match status" value="1"/>
</dbReference>
<keyword evidence="2 4" id="KW-0547">Nucleotide-binding</keyword>
<dbReference type="AlphaFoldDB" id="A0A1J4KQX9"/>
<dbReference type="Pfam" id="PF00069">
    <property type="entry name" value="Pkinase"/>
    <property type="match status" value="1"/>
</dbReference>
<dbReference type="GO" id="GO:0005524">
    <property type="term" value="F:ATP binding"/>
    <property type="evidence" value="ECO:0007669"/>
    <property type="project" value="UniProtKB-UniRule"/>
</dbReference>
<dbReference type="EMBL" id="MLAK01000577">
    <property type="protein sequence ID" value="OHT11877.1"/>
    <property type="molecule type" value="Genomic_DNA"/>
</dbReference>
<evidence type="ECO:0000313" key="8">
    <source>
        <dbReference type="Proteomes" id="UP000179807"/>
    </source>
</evidence>
<dbReference type="PROSITE" id="PS00108">
    <property type="entry name" value="PROTEIN_KINASE_ST"/>
    <property type="match status" value="1"/>
</dbReference>
<dbReference type="OrthoDB" id="5979581at2759"/>
<organism evidence="7 8">
    <name type="scientific">Tritrichomonas foetus</name>
    <dbReference type="NCBI Taxonomy" id="1144522"/>
    <lineage>
        <taxon>Eukaryota</taxon>
        <taxon>Metamonada</taxon>
        <taxon>Parabasalia</taxon>
        <taxon>Tritrichomonadida</taxon>
        <taxon>Tritrichomonadidae</taxon>
        <taxon>Tritrichomonas</taxon>
    </lineage>
</organism>
<dbReference type="InterPro" id="IPR000719">
    <property type="entry name" value="Prot_kinase_dom"/>
</dbReference>
<proteinExistence type="inferred from homology"/>
<evidence type="ECO:0000256" key="3">
    <source>
        <dbReference type="ARBA" id="ARBA00022840"/>
    </source>
</evidence>
<gene>
    <name evidence="7" type="primary">CK1</name>
    <name evidence="7" type="ORF">TRFO_18580</name>
</gene>
<dbReference type="InterPro" id="IPR017441">
    <property type="entry name" value="Protein_kinase_ATP_BS"/>
</dbReference>
<dbReference type="Proteomes" id="UP000179807">
    <property type="component" value="Unassembled WGS sequence"/>
</dbReference>
<feature type="domain" description="Protein kinase" evidence="6">
    <location>
        <begin position="12"/>
        <end position="266"/>
    </location>
</feature>
<reference evidence="7" key="1">
    <citation type="submission" date="2016-10" db="EMBL/GenBank/DDBJ databases">
        <authorList>
            <person name="Benchimol M."/>
            <person name="Almeida L.G."/>
            <person name="Vasconcelos A.T."/>
            <person name="Perreira-Neves A."/>
            <person name="Rosa I.A."/>
            <person name="Tasca T."/>
            <person name="Bogo M.R."/>
            <person name="de Souza W."/>
        </authorList>
    </citation>
    <scope>NUCLEOTIDE SEQUENCE [LARGE SCALE GENOMIC DNA]</scope>
    <source>
        <strain evidence="7">K</strain>
    </source>
</reference>
<dbReference type="InterPro" id="IPR008271">
    <property type="entry name" value="Ser/Thr_kinase_AS"/>
</dbReference>
<accession>A0A1J4KQX9</accession>
<dbReference type="EC" id="2.7.11.1" evidence="1"/>
<feature type="binding site" evidence="4">
    <location>
        <position position="41"/>
    </location>
    <ligand>
        <name>ATP</name>
        <dbReference type="ChEBI" id="CHEBI:30616"/>
    </ligand>
</feature>
<keyword evidence="7" id="KW-0808">Transferase</keyword>
<evidence type="ECO:0000256" key="4">
    <source>
        <dbReference type="PROSITE-ProRule" id="PRU10141"/>
    </source>
</evidence>
<keyword evidence="3 4" id="KW-0067">ATP-binding</keyword>
<dbReference type="SMART" id="SM00220">
    <property type="entry name" value="S_TKc"/>
    <property type="match status" value="1"/>
</dbReference>
<dbReference type="RefSeq" id="XP_068365013.1">
    <property type="nucleotide sequence ID" value="XM_068500267.1"/>
</dbReference>
<keyword evidence="8" id="KW-1185">Reference proteome</keyword>
<comment type="similarity">
    <text evidence="5">Belongs to the protein kinase superfamily.</text>
</comment>
<evidence type="ECO:0000259" key="6">
    <source>
        <dbReference type="PROSITE" id="PS50011"/>
    </source>
</evidence>
<dbReference type="PANTHER" id="PTHR11909">
    <property type="entry name" value="CASEIN KINASE-RELATED"/>
    <property type="match status" value="1"/>
</dbReference>
<evidence type="ECO:0000256" key="5">
    <source>
        <dbReference type="RuleBase" id="RU000304"/>
    </source>
</evidence>
<dbReference type="PROSITE" id="PS00107">
    <property type="entry name" value="PROTEIN_KINASE_ATP"/>
    <property type="match status" value="1"/>
</dbReference>
<dbReference type="SUPFAM" id="SSF56112">
    <property type="entry name" value="Protein kinase-like (PK-like)"/>
    <property type="match status" value="1"/>
</dbReference>
<dbReference type="InterPro" id="IPR011009">
    <property type="entry name" value="Kinase-like_dom_sf"/>
</dbReference>
<evidence type="ECO:0000256" key="2">
    <source>
        <dbReference type="ARBA" id="ARBA00022741"/>
    </source>
</evidence>
<evidence type="ECO:0000313" key="7">
    <source>
        <dbReference type="EMBL" id="OHT11877.1"/>
    </source>
</evidence>
<keyword evidence="5" id="KW-0723">Serine/threonine-protein kinase</keyword>
<dbReference type="PROSITE" id="PS50011">
    <property type="entry name" value="PROTEIN_KINASE_DOM"/>
    <property type="match status" value="1"/>
</dbReference>
<dbReference type="InterPro" id="IPR050235">
    <property type="entry name" value="CK1_Ser-Thr_kinase"/>
</dbReference>
<sequence>MSVQLGGILEGFKLLKRLGAGSFGETYYAEDMKTSEKFAIKIENIESHKKILLSNERAILEDLKGCRYAPAFFAAEVRQKYAFMAMDCLGPSLSKVMGVFGDLSLKTALRVGLHMLLALRELHTHGYLHRDVKPSNFLVVPNRRTVVKVVDFGLSRKFIDENGDFIRVNNGFVGSLKYASIYAHQRQEITQRDDLLSWFYSLIELIRGKLPWSRVSSEKHILRIKQNITVAKLCEKCPKQFKSIYAYLRGLQEFETPNYYLIASFLLDAMHDHSVKWEDPYDWDYLTKKELHGMTAISLAPVKGDLPDHPDLPKTMPAPVLPEKYNNLHEEVHQTFDGGCFRCSIC</sequence>
<keyword evidence="7" id="KW-0418">Kinase</keyword>
<dbReference type="GeneID" id="94834971"/>
<name>A0A1J4KQX9_9EUKA</name>
<protein>
    <recommendedName>
        <fullName evidence="1">non-specific serine/threonine protein kinase</fullName>
        <ecNumber evidence="1">2.7.11.1</ecNumber>
    </recommendedName>
</protein>
<evidence type="ECO:0000256" key="1">
    <source>
        <dbReference type="ARBA" id="ARBA00012513"/>
    </source>
</evidence>
<dbReference type="VEuPathDB" id="TrichDB:TRFO_18580"/>